<dbReference type="GO" id="GO:0005783">
    <property type="term" value="C:endoplasmic reticulum"/>
    <property type="evidence" value="ECO:0007669"/>
    <property type="project" value="TreeGrafter"/>
</dbReference>
<evidence type="ECO:0000313" key="2">
    <source>
        <dbReference type="EMBL" id="KAK0502507.1"/>
    </source>
</evidence>
<protein>
    <submittedName>
        <fullName evidence="2">N-acetylglucosaminyl transferase component-domain-containing protein</fullName>
    </submittedName>
</protein>
<comment type="caution">
    <text evidence="2">The sequence shown here is derived from an EMBL/GenBank/DDBJ whole genome shotgun (WGS) entry which is preliminary data.</text>
</comment>
<feature type="transmembrane region" description="Helical" evidence="1">
    <location>
        <begin position="355"/>
        <end position="374"/>
    </location>
</feature>
<dbReference type="GO" id="GO:0006506">
    <property type="term" value="P:GPI anchor biosynthetic process"/>
    <property type="evidence" value="ECO:0007669"/>
    <property type="project" value="InterPro"/>
</dbReference>
<keyword evidence="1" id="KW-0812">Transmembrane</keyword>
<reference evidence="2" key="1">
    <citation type="submission" date="2023-06" db="EMBL/GenBank/DDBJ databases">
        <authorList>
            <consortium name="Lawrence Berkeley National Laboratory"/>
            <person name="Ahrendt S."/>
            <person name="Sahu N."/>
            <person name="Indic B."/>
            <person name="Wong-Bajracharya J."/>
            <person name="Merenyi Z."/>
            <person name="Ke H.-M."/>
            <person name="Monk M."/>
            <person name="Kocsube S."/>
            <person name="Drula E."/>
            <person name="Lipzen A."/>
            <person name="Balint B."/>
            <person name="Henrissat B."/>
            <person name="Andreopoulos B."/>
            <person name="Martin F.M."/>
            <person name="Harder C.B."/>
            <person name="Rigling D."/>
            <person name="Ford K.L."/>
            <person name="Foster G.D."/>
            <person name="Pangilinan J."/>
            <person name="Papanicolaou A."/>
            <person name="Barry K."/>
            <person name="LaButti K."/>
            <person name="Viragh M."/>
            <person name="Koriabine M."/>
            <person name="Yan M."/>
            <person name="Riley R."/>
            <person name="Champramary S."/>
            <person name="Plett K.L."/>
            <person name="Tsai I.J."/>
            <person name="Slot J."/>
            <person name="Sipos G."/>
            <person name="Plett J."/>
            <person name="Nagy L.G."/>
            <person name="Grigoriev I.V."/>
        </authorList>
    </citation>
    <scope>NUCLEOTIDE SEQUENCE</scope>
    <source>
        <strain evidence="2">HWK02</strain>
    </source>
</reference>
<dbReference type="GO" id="GO:0016740">
    <property type="term" value="F:transferase activity"/>
    <property type="evidence" value="ECO:0007669"/>
    <property type="project" value="UniProtKB-KW"/>
</dbReference>
<dbReference type="GO" id="GO:0016020">
    <property type="term" value="C:membrane"/>
    <property type="evidence" value="ECO:0007669"/>
    <property type="project" value="InterPro"/>
</dbReference>
<evidence type="ECO:0000256" key="1">
    <source>
        <dbReference type="SAM" id="Phobius"/>
    </source>
</evidence>
<dbReference type="PANTHER" id="PTHR21329:SF3">
    <property type="entry name" value="PHOSPHATIDYLINOSITOL N-ACETYLGLUCOSAMINYLTRANSFERASE SUBUNIT Q"/>
    <property type="match status" value="1"/>
</dbReference>
<dbReference type="Proteomes" id="UP001175228">
    <property type="component" value="Unassembled WGS sequence"/>
</dbReference>
<evidence type="ECO:0000313" key="3">
    <source>
        <dbReference type="Proteomes" id="UP001175228"/>
    </source>
</evidence>
<dbReference type="InterPro" id="IPR007720">
    <property type="entry name" value="PigQ/GPI1"/>
</dbReference>
<organism evidence="2 3">
    <name type="scientific">Armillaria luteobubalina</name>
    <dbReference type="NCBI Taxonomy" id="153913"/>
    <lineage>
        <taxon>Eukaryota</taxon>
        <taxon>Fungi</taxon>
        <taxon>Dikarya</taxon>
        <taxon>Basidiomycota</taxon>
        <taxon>Agaricomycotina</taxon>
        <taxon>Agaricomycetes</taxon>
        <taxon>Agaricomycetidae</taxon>
        <taxon>Agaricales</taxon>
        <taxon>Marasmiineae</taxon>
        <taxon>Physalacriaceae</taxon>
        <taxon>Armillaria</taxon>
    </lineage>
</organism>
<proteinExistence type="predicted"/>
<dbReference type="AlphaFoldDB" id="A0AA39QGJ4"/>
<keyword evidence="1" id="KW-1133">Transmembrane helix</keyword>
<sequence length="586" mass="66940">MSPTTIFWPTDLVEPGFCFGWRRPALCVAGRLTVDTISEAKAAVEIVSASPEYRSLRDVCGEDPVIFGKFTCERKQKLTVPIFHFPVPKDYIVVYYYRHLPTTLRFYSLEALRLDYHAQERHRASVSTEPSALDYAAFHVTASSPGINNMVVDQFNAAHRVEGLLQSYLNPSEPLLKTDILWTIFDVSWKNISPLLALFSSFLTVFCNAPTLLSFVIKDISAIVQQIDVRAEQTDFFAAEVSPLRNRGMTPTSLYSARYINFFNTVWLLLNDITIGSAIGSFLCDNHIVLASMLNSMINNILIQWIQWVLHWLDSWPAGLKLNTELSRFYSQTFIDLIAMWGRVLQWLAPHLPAIMYFFGVASWGGATFSISLFSDLLTILTAHIYVCYFVSNAVYARLLTTAGSLWNIFRGKRYNALRNRTDTWEYDIDQLLFGTILFTLLAFLFPTVLVYYSLFALLRLAIILVQACLETQLAFMNHFPLFALMLRVKDPWRLPGLLSVCSSFVVTDIRLGGIYFILERDEHSLVIKSQPVPFSSIFFQYIRLSARLGSHYNPLRLLGRLLAGKLLEPIPRYSIRYSKSTEKQE</sequence>
<feature type="transmembrane region" description="Helical" evidence="1">
    <location>
        <begin position="432"/>
        <end position="453"/>
    </location>
</feature>
<accession>A0AA39QGJ4</accession>
<keyword evidence="1" id="KW-0472">Membrane</keyword>
<feature type="transmembrane region" description="Helical" evidence="1">
    <location>
        <begin position="195"/>
        <end position="217"/>
    </location>
</feature>
<name>A0AA39QGJ4_9AGAR</name>
<dbReference type="EMBL" id="JAUEPU010000005">
    <property type="protein sequence ID" value="KAK0502507.1"/>
    <property type="molecule type" value="Genomic_DNA"/>
</dbReference>
<dbReference type="Pfam" id="PF05024">
    <property type="entry name" value="Gpi1"/>
    <property type="match status" value="1"/>
</dbReference>
<feature type="transmembrane region" description="Helical" evidence="1">
    <location>
        <begin position="386"/>
        <end position="410"/>
    </location>
</feature>
<dbReference type="PANTHER" id="PTHR21329">
    <property type="entry name" value="PHOSPHATIDYLINOSITOL N-ACETYLGLUCOSAMINYLTRANSFERASE SUBUNIT Q-RELATED"/>
    <property type="match status" value="1"/>
</dbReference>
<keyword evidence="2" id="KW-0808">Transferase</keyword>
<keyword evidence="3" id="KW-1185">Reference proteome</keyword>
<gene>
    <name evidence="2" type="ORF">EDD18DRAFT_1347119</name>
</gene>